<feature type="chain" id="PRO_5045900353" description="Cytochrome b561 and DOMON domain-containing protein" evidence="10">
    <location>
        <begin position="22"/>
        <end position="379"/>
    </location>
</feature>
<organism evidence="13 14">
    <name type="scientific">Spinacia oleracea</name>
    <name type="common">Spinach</name>
    <dbReference type="NCBI Taxonomy" id="3562"/>
    <lineage>
        <taxon>Eukaryota</taxon>
        <taxon>Viridiplantae</taxon>
        <taxon>Streptophyta</taxon>
        <taxon>Embryophyta</taxon>
        <taxon>Tracheophyta</taxon>
        <taxon>Spermatophyta</taxon>
        <taxon>Magnoliopsida</taxon>
        <taxon>eudicotyledons</taxon>
        <taxon>Gunneridae</taxon>
        <taxon>Pentapetalae</taxon>
        <taxon>Caryophyllales</taxon>
        <taxon>Chenopodiaceae</taxon>
        <taxon>Chenopodioideae</taxon>
        <taxon>Anserineae</taxon>
        <taxon>Spinacia</taxon>
    </lineage>
</organism>
<comment type="subcellular location">
    <subcellularLocation>
        <location evidence="1">Membrane</location>
    </subcellularLocation>
</comment>
<comment type="cofactor">
    <cofactor evidence="8">
        <name>heme b</name>
        <dbReference type="ChEBI" id="CHEBI:60344"/>
    </cofactor>
    <text evidence="8">Binds 2 heme b groups non-covalently.</text>
</comment>
<keyword evidence="4 10" id="KW-0732">Signal</keyword>
<feature type="signal peptide" evidence="10">
    <location>
        <begin position="1"/>
        <end position="21"/>
    </location>
</feature>
<evidence type="ECO:0000256" key="9">
    <source>
        <dbReference type="SAM" id="Phobius"/>
    </source>
</evidence>
<keyword evidence="5 8" id="KW-0249">Electron transport</keyword>
<evidence type="ECO:0000256" key="6">
    <source>
        <dbReference type="ARBA" id="ARBA00022989"/>
    </source>
</evidence>
<dbReference type="PROSITE" id="PS50836">
    <property type="entry name" value="DOMON"/>
    <property type="match status" value="1"/>
</dbReference>
<reference evidence="13" key="1">
    <citation type="journal article" date="2021" name="Nat. Commun.">
        <title>Genomic analyses provide insights into spinach domestication and the genetic basis of agronomic traits.</title>
        <authorList>
            <person name="Cai X."/>
            <person name="Sun X."/>
            <person name="Xu C."/>
            <person name="Sun H."/>
            <person name="Wang X."/>
            <person name="Ge C."/>
            <person name="Zhang Z."/>
            <person name="Wang Q."/>
            <person name="Fei Z."/>
            <person name="Jiao C."/>
            <person name="Wang Q."/>
        </authorList>
    </citation>
    <scope>NUCLEOTIDE SEQUENCE [LARGE SCALE GENOMIC DNA]</scope>
    <source>
        <strain evidence="13">cv. Varoflay</strain>
    </source>
</reference>
<evidence type="ECO:0000256" key="8">
    <source>
        <dbReference type="PIRNR" id="PIRNR037471"/>
    </source>
</evidence>
<keyword evidence="6 9" id="KW-1133">Transmembrane helix</keyword>
<evidence type="ECO:0000256" key="1">
    <source>
        <dbReference type="ARBA" id="ARBA00004370"/>
    </source>
</evidence>
<evidence type="ECO:0000256" key="4">
    <source>
        <dbReference type="ARBA" id="ARBA00022729"/>
    </source>
</evidence>
<keyword evidence="3 9" id="KW-0812">Transmembrane</keyword>
<dbReference type="Proteomes" id="UP000813463">
    <property type="component" value="Chromosome 5"/>
</dbReference>
<dbReference type="PANTHER" id="PTHR23130">
    <property type="entry name" value="CYTOCHROME B561 AND DOMON DOMAIN-CONTAINING PROTEIN"/>
    <property type="match status" value="1"/>
</dbReference>
<dbReference type="RefSeq" id="XP_056685814.1">
    <property type="nucleotide sequence ID" value="XM_056829836.1"/>
</dbReference>
<dbReference type="InterPro" id="IPR005018">
    <property type="entry name" value="DOMON_domain"/>
</dbReference>
<dbReference type="InterPro" id="IPR017214">
    <property type="entry name" value="UCP037471"/>
</dbReference>
<feature type="transmembrane region" description="Helical" evidence="9">
    <location>
        <begin position="322"/>
        <end position="340"/>
    </location>
</feature>
<dbReference type="SMART" id="SM00665">
    <property type="entry name" value="B561"/>
    <property type="match status" value="1"/>
</dbReference>
<dbReference type="GeneID" id="110776253"/>
<dbReference type="InterPro" id="IPR045265">
    <property type="entry name" value="AIR12_DOMON"/>
</dbReference>
<evidence type="ECO:0000256" key="5">
    <source>
        <dbReference type="ARBA" id="ARBA00022982"/>
    </source>
</evidence>
<keyword evidence="7 8" id="KW-0472">Membrane</keyword>
<evidence type="ECO:0000256" key="10">
    <source>
        <dbReference type="SAM" id="SignalP"/>
    </source>
</evidence>
<feature type="transmembrane region" description="Helical" evidence="9">
    <location>
        <begin position="346"/>
        <end position="369"/>
    </location>
</feature>
<dbReference type="CDD" id="cd08760">
    <property type="entry name" value="Cyt_b561_FRRS1_like"/>
    <property type="match status" value="1"/>
</dbReference>
<reference evidence="14" key="2">
    <citation type="submission" date="2025-08" db="UniProtKB">
        <authorList>
            <consortium name="RefSeq"/>
        </authorList>
    </citation>
    <scope>IDENTIFICATION</scope>
    <source>
        <tissue evidence="14">Leaf</tissue>
    </source>
</reference>
<feature type="transmembrane region" description="Helical" evidence="9">
    <location>
        <begin position="210"/>
        <end position="231"/>
    </location>
</feature>
<feature type="domain" description="DOMON" evidence="11">
    <location>
        <begin position="51"/>
        <end position="169"/>
    </location>
</feature>
<proteinExistence type="predicted"/>
<evidence type="ECO:0000256" key="7">
    <source>
        <dbReference type="ARBA" id="ARBA00023136"/>
    </source>
</evidence>
<dbReference type="Gene3D" id="1.20.120.1770">
    <property type="match status" value="1"/>
</dbReference>
<dbReference type="CDD" id="cd09629">
    <property type="entry name" value="DOMON_CIL1_like"/>
    <property type="match status" value="1"/>
</dbReference>
<evidence type="ECO:0000313" key="14">
    <source>
        <dbReference type="RefSeq" id="XP_056685814.1"/>
    </source>
</evidence>
<dbReference type="Pfam" id="PF04526">
    <property type="entry name" value="DUF568"/>
    <property type="match status" value="1"/>
</dbReference>
<evidence type="ECO:0000259" key="11">
    <source>
        <dbReference type="PROSITE" id="PS50836"/>
    </source>
</evidence>
<evidence type="ECO:0000256" key="2">
    <source>
        <dbReference type="ARBA" id="ARBA00022448"/>
    </source>
</evidence>
<sequence length="379" mass="43003">MENMFSSVLILLITITLPSYAQTTPPCIHYKFAQTLNKPNGYKQCIDLPYYNSTLHYNYNSSIETLEIAYRHPGMKPGTLSKWVAWAINPTAKGMVGAQCLVAYHSHKDNSVVVYTSPITSYETTLAKGVLSFNVTGLEAAIVDDEVIVFATIKVPNNRRVIHQLWQQGHFDNAWNPIAHPFENNILSMGSLNLVSGVLTLPPQVPPWKYVHMVINICSWGVLMPLGVMIARHLKDLLPSAWFYLHVVFQLSAYILGVAGLAIGLKMTSGYSKHHVHNYSHRWIGISLFCLATFQVSATLLKPKKQHKHRLYWNRYHHFVGRLTVFLGLFNICWGFLALYERVEIWIPFLTVFLAWGCSNQLKTLFYAVRESSTSSSNI</sequence>
<accession>A0ABM3QR47</accession>
<gene>
    <name evidence="14" type="primary">LOC110776253</name>
</gene>
<feature type="transmembrane region" description="Helical" evidence="9">
    <location>
        <begin position="243"/>
        <end position="263"/>
    </location>
</feature>
<feature type="transmembrane region" description="Helical" evidence="9">
    <location>
        <begin position="283"/>
        <end position="301"/>
    </location>
</feature>
<feature type="domain" description="Cytochrome b561" evidence="12">
    <location>
        <begin position="175"/>
        <end position="379"/>
    </location>
</feature>
<protein>
    <recommendedName>
        <fullName evidence="8">Cytochrome b561 and DOMON domain-containing protein</fullName>
    </recommendedName>
</protein>
<dbReference type="Pfam" id="PF03188">
    <property type="entry name" value="Cytochrom_B561"/>
    <property type="match status" value="1"/>
</dbReference>
<evidence type="ECO:0000256" key="3">
    <source>
        <dbReference type="ARBA" id="ARBA00022692"/>
    </source>
</evidence>
<dbReference type="PROSITE" id="PS50939">
    <property type="entry name" value="CYTOCHROME_B561"/>
    <property type="match status" value="1"/>
</dbReference>
<keyword evidence="13" id="KW-1185">Reference proteome</keyword>
<evidence type="ECO:0000259" key="12">
    <source>
        <dbReference type="PROSITE" id="PS50939"/>
    </source>
</evidence>
<dbReference type="PANTHER" id="PTHR23130:SF167">
    <property type="entry name" value="CYTOCHROME B561 AND DOMON DOMAIN-CONTAINING PROTEIN"/>
    <property type="match status" value="1"/>
</dbReference>
<dbReference type="InterPro" id="IPR006593">
    <property type="entry name" value="Cyt_b561/ferric_Rdtase_TM"/>
</dbReference>
<name>A0ABM3QR47_SPIOL</name>
<evidence type="ECO:0000313" key="13">
    <source>
        <dbReference type="Proteomes" id="UP000813463"/>
    </source>
</evidence>
<dbReference type="PIRSF" id="PIRSF037471">
    <property type="entry name" value="UCP037471"/>
    <property type="match status" value="1"/>
</dbReference>
<keyword evidence="2 8" id="KW-0813">Transport</keyword>